<dbReference type="Proteomes" id="UP001148299">
    <property type="component" value="Unassembled WGS sequence"/>
</dbReference>
<feature type="region of interest" description="Disordered" evidence="1">
    <location>
        <begin position="387"/>
        <end position="474"/>
    </location>
</feature>
<accession>A0A9W9RMI7</accession>
<feature type="compositionally biased region" description="Polar residues" evidence="1">
    <location>
        <begin position="210"/>
        <end position="229"/>
    </location>
</feature>
<reference evidence="2" key="2">
    <citation type="journal article" date="2023" name="IMA Fungus">
        <title>Comparative genomic study of the Penicillium genus elucidates a diverse pangenome and 15 lateral gene transfer events.</title>
        <authorList>
            <person name="Petersen C."/>
            <person name="Sorensen T."/>
            <person name="Nielsen M.R."/>
            <person name="Sondergaard T.E."/>
            <person name="Sorensen J.L."/>
            <person name="Fitzpatrick D.A."/>
            <person name="Frisvad J.C."/>
            <person name="Nielsen K.L."/>
        </authorList>
    </citation>
    <scope>NUCLEOTIDE SEQUENCE</scope>
    <source>
        <strain evidence="2">IBT 35675</strain>
    </source>
</reference>
<dbReference type="EMBL" id="JAPZBR010000002">
    <property type="protein sequence ID" value="KAJ5362691.1"/>
    <property type="molecule type" value="Genomic_DNA"/>
</dbReference>
<feature type="compositionally biased region" description="Basic and acidic residues" evidence="1">
    <location>
        <begin position="550"/>
        <end position="592"/>
    </location>
</feature>
<dbReference type="AlphaFoldDB" id="A0A9W9RMI7"/>
<protein>
    <submittedName>
        <fullName evidence="2">Uncharacterized protein</fullName>
    </submittedName>
</protein>
<feature type="compositionally biased region" description="Low complexity" evidence="1">
    <location>
        <begin position="19"/>
        <end position="37"/>
    </location>
</feature>
<feature type="compositionally biased region" description="Pro residues" evidence="1">
    <location>
        <begin position="390"/>
        <end position="399"/>
    </location>
</feature>
<evidence type="ECO:0000313" key="2">
    <source>
        <dbReference type="EMBL" id="KAJ5362691.1"/>
    </source>
</evidence>
<evidence type="ECO:0000256" key="1">
    <source>
        <dbReference type="SAM" id="MobiDB-lite"/>
    </source>
</evidence>
<feature type="region of interest" description="Disordered" evidence="1">
    <location>
        <begin position="1"/>
        <end position="49"/>
    </location>
</feature>
<dbReference type="PRINTS" id="PR01217">
    <property type="entry name" value="PRICHEXTENSN"/>
</dbReference>
<feature type="compositionally biased region" description="Polar residues" evidence="1">
    <location>
        <begin position="669"/>
        <end position="678"/>
    </location>
</feature>
<feature type="compositionally biased region" description="Low complexity" evidence="1">
    <location>
        <begin position="536"/>
        <end position="547"/>
    </location>
</feature>
<name>A0A9W9RMI7_PENBR</name>
<gene>
    <name evidence="2" type="ORF">N7541_003535</name>
</gene>
<feature type="compositionally biased region" description="Pro residues" evidence="1">
    <location>
        <begin position="264"/>
        <end position="281"/>
    </location>
</feature>
<feature type="region of interest" description="Disordered" evidence="1">
    <location>
        <begin position="528"/>
        <end position="718"/>
    </location>
</feature>
<feature type="region of interest" description="Disordered" evidence="1">
    <location>
        <begin position="263"/>
        <end position="282"/>
    </location>
</feature>
<feature type="compositionally biased region" description="Basic and acidic residues" evidence="1">
    <location>
        <begin position="431"/>
        <end position="443"/>
    </location>
</feature>
<proteinExistence type="predicted"/>
<feature type="compositionally biased region" description="Low complexity" evidence="1">
    <location>
        <begin position="456"/>
        <end position="474"/>
    </location>
</feature>
<feature type="compositionally biased region" description="Polar residues" evidence="1">
    <location>
        <begin position="638"/>
        <end position="659"/>
    </location>
</feature>
<comment type="caution">
    <text evidence="2">The sequence shown here is derived from an EMBL/GenBank/DDBJ whole genome shotgun (WGS) entry which is preliminary data.</text>
</comment>
<reference evidence="2" key="1">
    <citation type="submission" date="2022-12" db="EMBL/GenBank/DDBJ databases">
        <authorList>
            <person name="Petersen C."/>
        </authorList>
    </citation>
    <scope>NUCLEOTIDE SEQUENCE</scope>
    <source>
        <strain evidence="2">IBT 35675</strain>
    </source>
</reference>
<sequence length="718" mass="80333">MDQEEAPPPPYSAVDPLLTPTNNRNNNTSPTSAPPANGESSQDAGSSRVPVQPAVLPTHFTSASAYFEQRPPSVVDESRSLLQHHMTVYPRSQAKDFPRRPRCWASRFDETTQQDWDAFLRYLFPPELGLAASSQHLPRQLRAEIRRDRKDRPQETDEQRRARIAAVVGEWNECFFHFRGAHIVFIYVGEPNSTPSSALCPRCYPAATGSIESSPSRHPNTPSPVSAQHSPSPAPWPTSPSPYHYPQGFAPPLPYGTPYGAPTYPSPVSPNQPPQYYPHPQPQRAWQWNNWGHAPQQPAYQNNSSSNKGGWISQLASTAQKYGERFSEQAQQYGDQLSAHAQHYGRQVEEQALAHGRWIEEQARLHGRKAPMAAPYNANYYGRPAWDNSPRPPPTPNVQPPITHTPSPVVPSPVAPTPPHTRTPPETTNQDNDKPKNLVEERPAALGVVERTRRASVSSISSESSFSSIDSISTTSDLDVSDLATVRTQLELLDDRHDRTLYDAVVGLRQQLTVLQKTRREGRFLGKDNWKAGFGQSQQNTQQAASNDWGRWDSPEQQERHSIDRRALKDEMRSTKKAFRDTLRRARDEQRERRRANRRKVRQARAGDGNKTRKSQDQPLEQQLTALRLDSSQSSQSLVPQRTNSIQISPVAPQASTVSFERAPKPPSITGTNTQDLNSSGSSASTKKTKSTDTSSRLKDMLKSKKAKKQKDDEAANK</sequence>
<feature type="compositionally biased region" description="Pro residues" evidence="1">
    <location>
        <begin position="1"/>
        <end position="11"/>
    </location>
</feature>
<feature type="region of interest" description="Disordered" evidence="1">
    <location>
        <begin position="210"/>
        <end position="249"/>
    </location>
</feature>
<organism evidence="2 3">
    <name type="scientific">Penicillium brevicompactum</name>
    <dbReference type="NCBI Taxonomy" id="5074"/>
    <lineage>
        <taxon>Eukaryota</taxon>
        <taxon>Fungi</taxon>
        <taxon>Dikarya</taxon>
        <taxon>Ascomycota</taxon>
        <taxon>Pezizomycotina</taxon>
        <taxon>Eurotiomycetes</taxon>
        <taxon>Eurotiomycetidae</taxon>
        <taxon>Eurotiales</taxon>
        <taxon>Aspergillaceae</taxon>
        <taxon>Penicillium</taxon>
    </lineage>
</organism>
<keyword evidence="3" id="KW-1185">Reference proteome</keyword>
<evidence type="ECO:0000313" key="3">
    <source>
        <dbReference type="Proteomes" id="UP001148299"/>
    </source>
</evidence>
<feature type="compositionally biased region" description="Basic residues" evidence="1">
    <location>
        <begin position="593"/>
        <end position="603"/>
    </location>
</feature>
<feature type="compositionally biased region" description="Pro residues" evidence="1">
    <location>
        <begin position="408"/>
        <end position="422"/>
    </location>
</feature>